<proteinExistence type="predicted"/>
<dbReference type="InterPro" id="IPR010982">
    <property type="entry name" value="Lambda_DNA-bd_dom_sf"/>
</dbReference>
<dbReference type="RefSeq" id="WP_071616888.1">
    <property type="nucleotide sequence ID" value="NZ_MINN01000022.1"/>
</dbReference>
<comment type="caution">
    <text evidence="2">The sequence shown here is derived from an EMBL/GenBank/DDBJ whole genome shotgun (WGS) entry which is preliminary data.</text>
</comment>
<name>A0A1J6W8X0_9BACI</name>
<dbReference type="GO" id="GO:0003677">
    <property type="term" value="F:DNA binding"/>
    <property type="evidence" value="ECO:0007669"/>
    <property type="project" value="InterPro"/>
</dbReference>
<dbReference type="SMART" id="SM00530">
    <property type="entry name" value="HTH_XRE"/>
    <property type="match status" value="1"/>
</dbReference>
<dbReference type="Proteomes" id="UP000182062">
    <property type="component" value="Unassembled WGS sequence"/>
</dbReference>
<gene>
    <name evidence="2" type="ORF">BHE18_14905</name>
</gene>
<dbReference type="Pfam" id="PF01381">
    <property type="entry name" value="HTH_3"/>
    <property type="match status" value="1"/>
</dbReference>
<sequence length="81" mass="9336">MVKEENQPFAKLLGEHLKRGRYELGMTQAEFAETTELSEEGYGMIERGQRIPSALTLCIIHNKTGISMDLFFKEFAKIKKR</sequence>
<dbReference type="AlphaFoldDB" id="A0A1J6W8X0"/>
<dbReference type="PROSITE" id="PS50943">
    <property type="entry name" value="HTH_CROC1"/>
    <property type="match status" value="1"/>
</dbReference>
<evidence type="ECO:0000313" key="2">
    <source>
        <dbReference type="EMBL" id="OIU73164.1"/>
    </source>
</evidence>
<dbReference type="OrthoDB" id="2902611at2"/>
<keyword evidence="3" id="KW-1185">Reference proteome</keyword>
<feature type="domain" description="HTH cro/C1-type" evidence="1">
    <location>
        <begin position="17"/>
        <end position="71"/>
    </location>
</feature>
<protein>
    <recommendedName>
        <fullName evidence="1">HTH cro/C1-type domain-containing protein</fullName>
    </recommendedName>
</protein>
<dbReference type="SUPFAM" id="SSF47413">
    <property type="entry name" value="lambda repressor-like DNA-binding domains"/>
    <property type="match status" value="1"/>
</dbReference>
<dbReference type="EMBL" id="MINN01000022">
    <property type="protein sequence ID" value="OIU73164.1"/>
    <property type="molecule type" value="Genomic_DNA"/>
</dbReference>
<evidence type="ECO:0000259" key="1">
    <source>
        <dbReference type="PROSITE" id="PS50943"/>
    </source>
</evidence>
<accession>A0A1J6W8X0</accession>
<reference evidence="2 3" key="1">
    <citation type="submission" date="2016-09" db="EMBL/GenBank/DDBJ databases">
        <title>Bacillus aquimaris SAMM genome sequence reveals colonization and biosurfactant production capacities.</title>
        <authorList>
            <person name="Waghmode S.R."/>
            <person name="Suryavanshi M.V."/>
        </authorList>
    </citation>
    <scope>NUCLEOTIDE SEQUENCE [LARGE SCALE GENOMIC DNA]</scope>
    <source>
        <strain evidence="2 3">SAMM</strain>
    </source>
</reference>
<evidence type="ECO:0000313" key="3">
    <source>
        <dbReference type="Proteomes" id="UP000182062"/>
    </source>
</evidence>
<dbReference type="InterPro" id="IPR001387">
    <property type="entry name" value="Cro/C1-type_HTH"/>
</dbReference>
<dbReference type="Gene3D" id="1.10.260.40">
    <property type="entry name" value="lambda repressor-like DNA-binding domains"/>
    <property type="match status" value="1"/>
</dbReference>
<organism evidence="2 3">
    <name type="scientific">Rossellomorea aquimaris</name>
    <dbReference type="NCBI Taxonomy" id="189382"/>
    <lineage>
        <taxon>Bacteria</taxon>
        <taxon>Bacillati</taxon>
        <taxon>Bacillota</taxon>
        <taxon>Bacilli</taxon>
        <taxon>Bacillales</taxon>
        <taxon>Bacillaceae</taxon>
        <taxon>Rossellomorea</taxon>
    </lineage>
</organism>
<dbReference type="CDD" id="cd00093">
    <property type="entry name" value="HTH_XRE"/>
    <property type="match status" value="1"/>
</dbReference>